<reference evidence="2" key="1">
    <citation type="submission" date="2021-01" db="EMBL/GenBank/DDBJ databases">
        <authorList>
            <person name="Corre E."/>
            <person name="Pelletier E."/>
            <person name="Niang G."/>
            <person name="Scheremetjew M."/>
            <person name="Finn R."/>
            <person name="Kale V."/>
            <person name="Holt S."/>
            <person name="Cochrane G."/>
            <person name="Meng A."/>
            <person name="Brown T."/>
            <person name="Cohen L."/>
        </authorList>
    </citation>
    <scope>NUCLEOTIDE SEQUENCE</scope>
    <source>
        <strain evidence="2">MM31A-1</strain>
    </source>
</reference>
<keyword evidence="1" id="KW-0812">Transmembrane</keyword>
<feature type="transmembrane region" description="Helical" evidence="1">
    <location>
        <begin position="111"/>
        <end position="129"/>
    </location>
</feature>
<feature type="transmembrane region" description="Helical" evidence="1">
    <location>
        <begin position="245"/>
        <end position="263"/>
    </location>
</feature>
<dbReference type="EMBL" id="HBIO01010722">
    <property type="protein sequence ID" value="CAE0463467.1"/>
    <property type="molecule type" value="Transcribed_RNA"/>
</dbReference>
<accession>A0A7S3Q250</accession>
<organism evidence="2">
    <name type="scientific">Chaetoceros debilis</name>
    <dbReference type="NCBI Taxonomy" id="122233"/>
    <lineage>
        <taxon>Eukaryota</taxon>
        <taxon>Sar</taxon>
        <taxon>Stramenopiles</taxon>
        <taxon>Ochrophyta</taxon>
        <taxon>Bacillariophyta</taxon>
        <taxon>Coscinodiscophyceae</taxon>
        <taxon>Chaetocerotophycidae</taxon>
        <taxon>Chaetocerotales</taxon>
        <taxon>Chaetocerotaceae</taxon>
        <taxon>Chaetoceros</taxon>
    </lineage>
</organism>
<proteinExistence type="predicted"/>
<gene>
    <name evidence="2" type="ORF">CDEB00056_LOCUS8308</name>
</gene>
<evidence type="ECO:0000256" key="1">
    <source>
        <dbReference type="SAM" id="Phobius"/>
    </source>
</evidence>
<sequence>MPSKEGYAPIPDVDLEKGDKDLIRSEDDDILVLAAKYPKANAQQRKFLGTLDHAIANGPPKVILTRLTFADFGSPQPISDLVASLKYPTVALVFTILSSVLGTFWETPFGILLFPYYSCIIAYLAALPATKAEIDKKAFAFFSIVEGQTKREMLGGIIMGRIEAVKSGMEAAVSPYKEKMSKAAELIKELPGIDCGVDIPDTTDIDEAFDKCTGKVQDIVNSCGTIRVSKETPRHLQSKKNFDKFVAYPLLVFFLAIQLIKVWQVQGLQPSEDSTSAMVADAVVRKLRASISITLVCDTDLIIYAVESYLTVVVQLLLTFAMAHVSVFAKNRT</sequence>
<evidence type="ECO:0000313" key="2">
    <source>
        <dbReference type="EMBL" id="CAE0463467.1"/>
    </source>
</evidence>
<keyword evidence="1" id="KW-0472">Membrane</keyword>
<feature type="transmembrane region" description="Helical" evidence="1">
    <location>
        <begin position="309"/>
        <end position="329"/>
    </location>
</feature>
<keyword evidence="1" id="KW-1133">Transmembrane helix</keyword>
<name>A0A7S3Q250_9STRA</name>
<protein>
    <submittedName>
        <fullName evidence="2">Uncharacterized protein</fullName>
    </submittedName>
</protein>
<dbReference type="AlphaFoldDB" id="A0A7S3Q250"/>